<evidence type="ECO:0000313" key="11">
    <source>
        <dbReference type="Proteomes" id="UP001642409"/>
    </source>
</evidence>
<accession>A0AA86U1P9</accession>
<keyword evidence="11" id="KW-1185">Reference proteome</keyword>
<evidence type="ECO:0000256" key="4">
    <source>
        <dbReference type="ARBA" id="ARBA00022840"/>
    </source>
</evidence>
<dbReference type="InterPro" id="IPR011545">
    <property type="entry name" value="DEAD/DEAH_box_helicase_dom"/>
</dbReference>
<dbReference type="SUPFAM" id="SSF46785">
    <property type="entry name" value="Winged helix' DNA-binding domain"/>
    <property type="match status" value="1"/>
</dbReference>
<evidence type="ECO:0000313" key="8">
    <source>
        <dbReference type="EMBL" id="CAI9943085.1"/>
    </source>
</evidence>
<dbReference type="PROSITE" id="PS51192">
    <property type="entry name" value="HELICASE_ATP_BIND_1"/>
    <property type="match status" value="2"/>
</dbReference>
<evidence type="ECO:0000313" key="7">
    <source>
        <dbReference type="EMBL" id="CAI9938635.1"/>
    </source>
</evidence>
<dbReference type="GO" id="GO:0005524">
    <property type="term" value="F:ATP binding"/>
    <property type="evidence" value="ECO:0007669"/>
    <property type="project" value="UniProtKB-KW"/>
</dbReference>
<dbReference type="PROSITE" id="PS51194">
    <property type="entry name" value="HELICASE_CTER"/>
    <property type="match status" value="2"/>
</dbReference>
<dbReference type="SMART" id="SM00973">
    <property type="entry name" value="Sec63"/>
    <property type="match status" value="2"/>
</dbReference>
<dbReference type="SMART" id="SM00487">
    <property type="entry name" value="DEXDc"/>
    <property type="match status" value="2"/>
</dbReference>
<sequence>MEIRSIIEDVLKNLPTALGLTSLVDETIKILQSKRSDDEIQEPLLNLLGFEVLESDILPLLFTIRHDIQVVSNIQTQQQPQVTLPKQESGKQMKETQIEAAGKPERQTATQVSSSLFDFCFVPHSKQRPVVQDLIPVSSLPKYFQIVFSEFTYFNAMQSQVYTTAFSQNVNLLVSAPTSAGKTNVALLCILRMVQQYLESNNLTEAYQRWIDYSSTHKAQNNKKQQQPKPKLQLTCKNECQKQPSEKMLIEQPHEEVEIDLEHPCDVLKNCNYLCVYLTPMKALATEITNKFKTALQKLGLRVLECTGDESPPQELINNANVLILTPEKYDVITRKINTEEPLYLRQQLLIIDEIHLLGVPQRGPVLETIVCRAKQYIEQLQSPIRMVGISATIPNYTDLQRFLSVPSSGLFVFGDEYRPVPMSQFIFGVKEIRGKDLEDSKKLQKMKLDDQAEVLAGNYHHFADVVESCKLCEEEMLGKYVFKNNQKPVRYENKREQEKQEKKLGRNLEKEDILDSIAIQMCVQNYKNNHPTLLFVHSRRKTVELAKMIATLVPRLDYCNEKAVVQAQDCEKGQLSFCIQNGIGFHNAQLEKKHRQLVENLFKQGEILIVVCTATLAWGVNLPSQTVIIRGTDIFTDTGKQDLDVLDVKQIFGRAGRPQFTGKGEIGRGIILTTIDKLGSYMRLLNNESQIDSHMGSMLPDVLNSEIVLGNISTVQNALDYIKRTFYYIRITNTDDMVIWALAKLQQAKLIYCDKSMANNPNLTITPTELGKICSYYYIDYNTLNEFLSSLKQSPIGNALQHEDLMHFLSSVPQFNNLIPRGDERQELMSISGTAMQQIDQLVQQGIDQKKSAKQLNYLINSELFKQKSVCHLNILGKDDEASYKTNILIQAFISRYECKTASLCSDQRMTIQQIGRIAQALFEALLTFKRFEEALKMHDIVNSILYQSWYEQQSPLLSFVQVPLGQTKSGGNNFTIQLYSSEKSCTLIQKTTISKFNSYFNLEKIQNYEQFMNISYEDMKTSIGQENARQIQEARKYIPQLSFDVFIVPVSAKVLRIQFNGIPQFIFNKKIHNYEQEFLIAFSRADNGLLIHYEKVTVTEETMRDSIDITVLIKVNQWQNIKIGKQQVQYSKYLSQLQIDGDEDTLEGADQTVPVLKATVVPLNWTGSKLVRQSRLIDLKNIIIQEADQLRYKQFNQNQITFQNKDQTYFTPLPKTKPLSIKALHFQEAEQLFKFAFFNPLQTVMFHYLYYKTQNIFIGAPTSCGKTVAAEIAVLNILKNNSNLKCVYIAPLKALVRERFDDWRLRFAKLGVKVIEMTGETLPDAKSLLESQIYVATPEKFDAVSRSLKDKDFLKTIGLIIFDEVHLIGTQRGYVLESIVSRFLQMSKQTRFIGLSTASSNVRDISRWLNVQPQFIFNFDSNARPVRLETHIQGYIGEAYCPRMELMNKPVYSAIKKYAPNLPVLIFVSSRRQTRKTGYSLLNQAQQDSQAPECFWRIPREDIAEDIEDEDAKNLLKYGIGIHHAAMGISDRNTIQNLFTGGQITVLVCTATLAWGINVPAYMTILKGCEYFDKAQERYVEFDISEVNQMCGRAGRPQFIQKRYEQWVQEYFGKQTLELLKSKGAFEAMYKFDSKKLLSYLANKNDKDVIDIFAQLQERDKETPQAVSLIMCKQSMKEFYKQFINEPLPMESSLLNSTFGNALSAALLKVKQLEISHFPDLINAEIVAAKNLTLISLRNWLQLTFFFQRARRNPVLYGIDVSEIQQLLEEISSEQLNELQVEFAMYSNGMKIIEQQRHILMDFFTVLRIYSILDQQIQVLLNNKLIQIENPEDNPLKYIFIPTDIGDLSSRYYLCYLTIPHFIQNFYSQKNENFLVALASCPEFREIPVRQTEDKEMAQMVQNGLLKYPGVKEIKDYNDVKVKTYILLQVQLRKANSPVVLPNTDYQLDLYAILDNALRIISAVTEIGLTTKQNISKVLEVIQCSQQIVQGFTSNIDQIQTLSQEKIKFLKQNKIFTFKELVASYHQNPSLLQEFEFLKQFPNLKFKIFAKLSEQKKQQVLELQIEFKHNSFVKISPTNFKNTVYPKQKPHTYYCFAGVETVQAFKKLPCMPNGGDCKLESIEVIPGIKEYRVVVQSDLFVGLGLDCWIDISQVGCEWLQVYDSNTMSNMQKKSNSNDIVITID</sequence>
<dbReference type="InterPro" id="IPR001650">
    <property type="entry name" value="Helicase_C-like"/>
</dbReference>
<reference evidence="9 11" key="2">
    <citation type="submission" date="2024-07" db="EMBL/GenBank/DDBJ databases">
        <authorList>
            <person name="Akdeniz Z."/>
        </authorList>
    </citation>
    <scope>NUCLEOTIDE SEQUENCE [LARGE SCALE GENOMIC DNA]</scope>
</reference>
<dbReference type="CDD" id="cd18795">
    <property type="entry name" value="SF2_C_Ski2"/>
    <property type="match status" value="2"/>
</dbReference>
<evidence type="ECO:0000259" key="6">
    <source>
        <dbReference type="PROSITE" id="PS51194"/>
    </source>
</evidence>
<evidence type="ECO:0000256" key="2">
    <source>
        <dbReference type="ARBA" id="ARBA00022801"/>
    </source>
</evidence>
<dbReference type="Gene3D" id="1.10.3380.10">
    <property type="entry name" value="Sec63 N-terminal domain-like domain"/>
    <property type="match status" value="2"/>
</dbReference>
<reference evidence="7" key="1">
    <citation type="submission" date="2023-06" db="EMBL/GenBank/DDBJ databases">
        <authorList>
            <person name="Kurt Z."/>
        </authorList>
    </citation>
    <scope>NUCLEOTIDE SEQUENCE</scope>
</reference>
<organism evidence="7">
    <name type="scientific">Hexamita inflata</name>
    <dbReference type="NCBI Taxonomy" id="28002"/>
    <lineage>
        <taxon>Eukaryota</taxon>
        <taxon>Metamonada</taxon>
        <taxon>Diplomonadida</taxon>
        <taxon>Hexamitidae</taxon>
        <taxon>Hexamitinae</taxon>
        <taxon>Hexamita</taxon>
    </lineage>
</organism>
<dbReference type="GO" id="GO:0004386">
    <property type="term" value="F:helicase activity"/>
    <property type="evidence" value="ECO:0007669"/>
    <property type="project" value="UniProtKB-KW"/>
</dbReference>
<keyword evidence="3 7" id="KW-0347">Helicase</keyword>
<keyword evidence="4" id="KW-0067">ATP-binding</keyword>
<dbReference type="PANTHER" id="PTHR47961:SF4">
    <property type="entry name" value="ACTIVATING SIGNAL COINTEGRATOR 1 COMPLEX SUBUNIT 3"/>
    <property type="match status" value="1"/>
</dbReference>
<dbReference type="InterPro" id="IPR014001">
    <property type="entry name" value="Helicase_ATP-bd"/>
</dbReference>
<dbReference type="SUPFAM" id="SSF52540">
    <property type="entry name" value="P-loop containing nucleoside triphosphate hydrolases"/>
    <property type="match status" value="4"/>
</dbReference>
<comment type="caution">
    <text evidence="7">The sequence shown here is derived from an EMBL/GenBank/DDBJ whole genome shotgun (WGS) entry which is preliminary data.</text>
</comment>
<dbReference type="Gene3D" id="2.60.40.150">
    <property type="entry name" value="C2 domain"/>
    <property type="match status" value="1"/>
</dbReference>
<dbReference type="SUPFAM" id="SSF158702">
    <property type="entry name" value="Sec63 N-terminal domain-like"/>
    <property type="match status" value="2"/>
</dbReference>
<dbReference type="EMBL" id="CATOUU010000710">
    <property type="protein sequence ID" value="CAI9943085.1"/>
    <property type="molecule type" value="Genomic_DNA"/>
</dbReference>
<dbReference type="Pfam" id="PF02889">
    <property type="entry name" value="Sec63"/>
    <property type="match status" value="2"/>
</dbReference>
<protein>
    <submittedName>
        <fullName evidence="7">RNA helicase</fullName>
    </submittedName>
    <submittedName>
        <fullName evidence="9">RNA_helicase</fullName>
    </submittedName>
</protein>
<dbReference type="SMART" id="SM00490">
    <property type="entry name" value="HELICc"/>
    <property type="match status" value="2"/>
</dbReference>
<dbReference type="Proteomes" id="UP001642409">
    <property type="component" value="Unassembled WGS sequence"/>
</dbReference>
<dbReference type="PANTHER" id="PTHR47961">
    <property type="entry name" value="DNA POLYMERASE THETA, PUTATIVE (AFU_ORTHOLOGUE AFUA_1G05260)-RELATED"/>
    <property type="match status" value="1"/>
</dbReference>
<dbReference type="Pfam" id="PF23445">
    <property type="entry name" value="WHD_SNRNP200"/>
    <property type="match status" value="1"/>
</dbReference>
<dbReference type="GO" id="GO:0016787">
    <property type="term" value="F:hydrolase activity"/>
    <property type="evidence" value="ECO:0007669"/>
    <property type="project" value="UniProtKB-KW"/>
</dbReference>
<evidence type="ECO:0000256" key="1">
    <source>
        <dbReference type="ARBA" id="ARBA00022741"/>
    </source>
</evidence>
<evidence type="ECO:0000313" key="9">
    <source>
        <dbReference type="EMBL" id="CAL6014187.1"/>
    </source>
</evidence>
<dbReference type="InterPro" id="IPR050474">
    <property type="entry name" value="Hel308_SKI2-like"/>
</dbReference>
<feature type="domain" description="Helicase ATP-binding" evidence="5">
    <location>
        <begin position="163"/>
        <end position="412"/>
    </location>
</feature>
<evidence type="ECO:0000259" key="5">
    <source>
        <dbReference type="PROSITE" id="PS51192"/>
    </source>
</evidence>
<gene>
    <name evidence="9" type="ORF">HINF_LOCUS24149</name>
    <name evidence="7" type="ORF">HINF_LOCUS26280</name>
    <name evidence="8" type="ORF">HINF_LOCUS30730</name>
    <name evidence="10" type="ORF">HINF_LOCUS39578</name>
</gene>
<dbReference type="InterPro" id="IPR036388">
    <property type="entry name" value="WH-like_DNA-bd_sf"/>
</dbReference>
<name>A0AA86U1P9_9EUKA</name>
<evidence type="ECO:0000313" key="10">
    <source>
        <dbReference type="EMBL" id="CAL6042404.1"/>
    </source>
</evidence>
<dbReference type="Gene3D" id="3.40.50.300">
    <property type="entry name" value="P-loop containing nucleotide triphosphate hydrolases"/>
    <property type="match status" value="5"/>
</dbReference>
<proteinExistence type="predicted"/>
<dbReference type="InterPro" id="IPR035892">
    <property type="entry name" value="C2_domain_sf"/>
</dbReference>
<feature type="domain" description="Helicase ATP-binding" evidence="5">
    <location>
        <begin position="1249"/>
        <end position="1419"/>
    </location>
</feature>
<keyword evidence="2" id="KW-0378">Hydrolase</keyword>
<evidence type="ECO:0000256" key="3">
    <source>
        <dbReference type="ARBA" id="ARBA00022806"/>
    </source>
</evidence>
<feature type="domain" description="Helicase C-terminal" evidence="6">
    <location>
        <begin position="1456"/>
        <end position="1652"/>
    </location>
</feature>
<dbReference type="InterPro" id="IPR004179">
    <property type="entry name" value="Sec63-dom"/>
</dbReference>
<keyword evidence="1" id="KW-0547">Nucleotide-binding</keyword>
<dbReference type="InterPro" id="IPR057842">
    <property type="entry name" value="WH_MER3"/>
</dbReference>
<dbReference type="Pfam" id="PF00271">
    <property type="entry name" value="Helicase_C"/>
    <property type="match status" value="2"/>
</dbReference>
<feature type="domain" description="Helicase C-terminal" evidence="6">
    <location>
        <begin position="501"/>
        <end position="721"/>
    </location>
</feature>
<dbReference type="InterPro" id="IPR036390">
    <property type="entry name" value="WH_DNA-bd_sf"/>
</dbReference>
<dbReference type="InterPro" id="IPR027417">
    <property type="entry name" value="P-loop_NTPase"/>
</dbReference>
<dbReference type="EMBL" id="CAXDID020000070">
    <property type="protein sequence ID" value="CAL6014187.1"/>
    <property type="molecule type" value="Genomic_DNA"/>
</dbReference>
<dbReference type="GO" id="GO:0005634">
    <property type="term" value="C:nucleus"/>
    <property type="evidence" value="ECO:0007669"/>
    <property type="project" value="TreeGrafter"/>
</dbReference>
<dbReference type="Gene3D" id="1.10.10.10">
    <property type="entry name" value="Winged helix-like DNA-binding domain superfamily/Winged helix DNA-binding domain"/>
    <property type="match status" value="2"/>
</dbReference>
<dbReference type="EMBL" id="CATOUU010000656">
    <property type="protein sequence ID" value="CAI9938635.1"/>
    <property type="molecule type" value="Genomic_DNA"/>
</dbReference>
<dbReference type="GO" id="GO:0003676">
    <property type="term" value="F:nucleic acid binding"/>
    <property type="evidence" value="ECO:0007669"/>
    <property type="project" value="InterPro"/>
</dbReference>
<dbReference type="EMBL" id="CAXDID020000153">
    <property type="protein sequence ID" value="CAL6042404.1"/>
    <property type="molecule type" value="Genomic_DNA"/>
</dbReference>
<dbReference type="Pfam" id="PF00270">
    <property type="entry name" value="DEAD"/>
    <property type="match status" value="2"/>
</dbReference>